<gene>
    <name evidence="10" type="ORF">AMAG_20040</name>
</gene>
<dbReference type="InterPro" id="IPR007512">
    <property type="entry name" value="Mic10"/>
</dbReference>
<name>A0A0L0T4V5_ALLM3</name>
<evidence type="ECO:0000313" key="11">
    <source>
        <dbReference type="Proteomes" id="UP000054350"/>
    </source>
</evidence>
<keyword evidence="5 9" id="KW-0999">Mitochondrion inner membrane</keyword>
<dbReference type="PANTHER" id="PTHR21304">
    <property type="entry name" value="MICOS COMPLEX SUBUNIT MIC10"/>
    <property type="match status" value="1"/>
</dbReference>
<evidence type="ECO:0000256" key="8">
    <source>
        <dbReference type="ARBA" id="ARBA00023136"/>
    </source>
</evidence>
<evidence type="ECO:0000256" key="5">
    <source>
        <dbReference type="ARBA" id="ARBA00022792"/>
    </source>
</evidence>
<evidence type="ECO:0000256" key="4">
    <source>
        <dbReference type="ARBA" id="ARBA00022692"/>
    </source>
</evidence>
<dbReference type="GO" id="GO:0061617">
    <property type="term" value="C:MICOS complex"/>
    <property type="evidence" value="ECO:0007669"/>
    <property type="project" value="UniProtKB-UniRule"/>
</dbReference>
<dbReference type="AlphaFoldDB" id="A0A0L0T4V5"/>
<comment type="function">
    <text evidence="1 9">Component of the MICOS complex, a large protein complex of the mitochondrial inner membrane that plays crucial roles in the maintenance of crista junctions, inner membrane architecture, and formation of contact sites to the outer membrane.</text>
</comment>
<evidence type="ECO:0000256" key="1">
    <source>
        <dbReference type="ARBA" id="ARBA00002689"/>
    </source>
</evidence>
<proteinExistence type="inferred from homology"/>
<sequence>MSSPVDAAPIPSEEVLARKWDRCLSNFLVKAGAATSVGIVTSVLLFRKKTWPVALAAGFGLGVAYEQCQRYAIGFPLGDRRVFGALTSDTMTAHAGRLTRT</sequence>
<evidence type="ECO:0000256" key="3">
    <source>
        <dbReference type="ARBA" id="ARBA00006792"/>
    </source>
</evidence>
<evidence type="ECO:0000256" key="6">
    <source>
        <dbReference type="ARBA" id="ARBA00022989"/>
    </source>
</evidence>
<dbReference type="Proteomes" id="UP000054350">
    <property type="component" value="Unassembled WGS sequence"/>
</dbReference>
<evidence type="ECO:0000313" key="10">
    <source>
        <dbReference type="EMBL" id="KNE69775.1"/>
    </source>
</evidence>
<protein>
    <recommendedName>
        <fullName evidence="9">MICOS complex subunit MIC10</fullName>
    </recommendedName>
</protein>
<evidence type="ECO:0000256" key="2">
    <source>
        <dbReference type="ARBA" id="ARBA00004434"/>
    </source>
</evidence>
<dbReference type="PANTHER" id="PTHR21304:SF0">
    <property type="entry name" value="MICOS COMPLEX SUBUNIT MIC10"/>
    <property type="match status" value="1"/>
</dbReference>
<dbReference type="OrthoDB" id="1916310at2759"/>
<comment type="subcellular location">
    <subcellularLocation>
        <location evidence="2 9">Mitochondrion inner membrane</location>
        <topology evidence="2 9">Single-pass membrane protein</topology>
    </subcellularLocation>
</comment>
<keyword evidence="6 9" id="KW-1133">Transmembrane helix</keyword>
<comment type="subunit">
    <text evidence="9">Component of the mitochondrial contact site and cristae organizing system (MICOS) complex.</text>
</comment>
<comment type="similarity">
    <text evidence="3 9">Belongs to the MICOS complex subunit Mic10 family.</text>
</comment>
<dbReference type="VEuPathDB" id="FungiDB:AMAG_20040"/>
<dbReference type="STRING" id="578462.A0A0L0T4V5"/>
<keyword evidence="11" id="KW-1185">Reference proteome</keyword>
<accession>A0A0L0T4V5</accession>
<feature type="transmembrane region" description="Helical" evidence="9">
    <location>
        <begin position="27"/>
        <end position="46"/>
    </location>
</feature>
<keyword evidence="4 9" id="KW-0812">Transmembrane</keyword>
<dbReference type="eggNOG" id="KOG4604">
    <property type="taxonomic scope" value="Eukaryota"/>
</dbReference>
<dbReference type="Pfam" id="PF04418">
    <property type="entry name" value="DUF543"/>
    <property type="match status" value="1"/>
</dbReference>
<dbReference type="OMA" id="TMTAHAG"/>
<reference evidence="10 11" key="1">
    <citation type="submission" date="2009-11" db="EMBL/GenBank/DDBJ databases">
        <title>Annotation of Allomyces macrogynus ATCC 38327.</title>
        <authorList>
            <consortium name="The Broad Institute Genome Sequencing Platform"/>
            <person name="Russ C."/>
            <person name="Cuomo C."/>
            <person name="Burger G."/>
            <person name="Gray M.W."/>
            <person name="Holland P.W.H."/>
            <person name="King N."/>
            <person name="Lang F.B.F."/>
            <person name="Roger A.J."/>
            <person name="Ruiz-Trillo I."/>
            <person name="Young S.K."/>
            <person name="Zeng Q."/>
            <person name="Gargeya S."/>
            <person name="Fitzgerald M."/>
            <person name="Haas B."/>
            <person name="Abouelleil A."/>
            <person name="Alvarado L."/>
            <person name="Arachchi H.M."/>
            <person name="Berlin A."/>
            <person name="Chapman S.B."/>
            <person name="Gearin G."/>
            <person name="Goldberg J."/>
            <person name="Griggs A."/>
            <person name="Gujja S."/>
            <person name="Hansen M."/>
            <person name="Heiman D."/>
            <person name="Howarth C."/>
            <person name="Larimer J."/>
            <person name="Lui A."/>
            <person name="MacDonald P.J.P."/>
            <person name="McCowen C."/>
            <person name="Montmayeur A."/>
            <person name="Murphy C."/>
            <person name="Neiman D."/>
            <person name="Pearson M."/>
            <person name="Priest M."/>
            <person name="Roberts A."/>
            <person name="Saif S."/>
            <person name="Shea T."/>
            <person name="Sisk P."/>
            <person name="Stolte C."/>
            <person name="Sykes S."/>
            <person name="Wortman J."/>
            <person name="Nusbaum C."/>
            <person name="Birren B."/>
        </authorList>
    </citation>
    <scope>NUCLEOTIDE SEQUENCE [LARGE SCALE GENOMIC DNA]</scope>
    <source>
        <strain evidence="10 11">ATCC 38327</strain>
    </source>
</reference>
<keyword evidence="8 9" id="KW-0472">Membrane</keyword>
<reference evidence="11" key="2">
    <citation type="submission" date="2009-11" db="EMBL/GenBank/DDBJ databases">
        <title>The Genome Sequence of Allomyces macrogynus strain ATCC 38327.</title>
        <authorList>
            <consortium name="The Broad Institute Genome Sequencing Platform"/>
            <person name="Russ C."/>
            <person name="Cuomo C."/>
            <person name="Shea T."/>
            <person name="Young S.K."/>
            <person name="Zeng Q."/>
            <person name="Koehrsen M."/>
            <person name="Haas B."/>
            <person name="Borodovsky M."/>
            <person name="Guigo R."/>
            <person name="Alvarado L."/>
            <person name="Berlin A."/>
            <person name="Borenstein D."/>
            <person name="Chen Z."/>
            <person name="Engels R."/>
            <person name="Freedman E."/>
            <person name="Gellesch M."/>
            <person name="Goldberg J."/>
            <person name="Griggs A."/>
            <person name="Gujja S."/>
            <person name="Heiman D."/>
            <person name="Hepburn T."/>
            <person name="Howarth C."/>
            <person name="Jen D."/>
            <person name="Larson L."/>
            <person name="Lewis B."/>
            <person name="Mehta T."/>
            <person name="Park D."/>
            <person name="Pearson M."/>
            <person name="Roberts A."/>
            <person name="Saif S."/>
            <person name="Shenoy N."/>
            <person name="Sisk P."/>
            <person name="Stolte C."/>
            <person name="Sykes S."/>
            <person name="Walk T."/>
            <person name="White J."/>
            <person name="Yandava C."/>
            <person name="Burger G."/>
            <person name="Gray M.W."/>
            <person name="Holland P.W.H."/>
            <person name="King N."/>
            <person name="Lang F.B.F."/>
            <person name="Roger A.J."/>
            <person name="Ruiz-Trillo I."/>
            <person name="Lander E."/>
            <person name="Nusbaum C."/>
        </authorList>
    </citation>
    <scope>NUCLEOTIDE SEQUENCE [LARGE SCALE GENOMIC DNA]</scope>
    <source>
        <strain evidence="11">ATCC 38327</strain>
    </source>
</reference>
<keyword evidence="7 9" id="KW-0496">Mitochondrion</keyword>
<evidence type="ECO:0000256" key="9">
    <source>
        <dbReference type="RuleBase" id="RU363011"/>
    </source>
</evidence>
<dbReference type="EMBL" id="GG745362">
    <property type="protein sequence ID" value="KNE69775.1"/>
    <property type="molecule type" value="Genomic_DNA"/>
</dbReference>
<organism evidence="10 11">
    <name type="scientific">Allomyces macrogynus (strain ATCC 38327)</name>
    <name type="common">Allomyces javanicus var. macrogynus</name>
    <dbReference type="NCBI Taxonomy" id="578462"/>
    <lineage>
        <taxon>Eukaryota</taxon>
        <taxon>Fungi</taxon>
        <taxon>Fungi incertae sedis</taxon>
        <taxon>Blastocladiomycota</taxon>
        <taxon>Blastocladiomycetes</taxon>
        <taxon>Blastocladiales</taxon>
        <taxon>Blastocladiaceae</taxon>
        <taxon>Allomyces</taxon>
    </lineage>
</organism>
<evidence type="ECO:0000256" key="7">
    <source>
        <dbReference type="ARBA" id="ARBA00023128"/>
    </source>
</evidence>